<dbReference type="RefSeq" id="WP_067229827.1">
    <property type="nucleotide sequence ID" value="NZ_CP014145.1"/>
</dbReference>
<dbReference type="OrthoDB" id="9796019at2"/>
<name>A0A0X8E408_9MICO</name>
<gene>
    <name evidence="4" type="ORF">AWU67_13025</name>
</gene>
<keyword evidence="5" id="KW-1185">Reference proteome</keyword>
<reference evidence="4 5" key="1">
    <citation type="journal article" date="2016" name="J. Biotechnol.">
        <title>First complete genome sequence of a species in the genus Microterricola, an extremophilic cold active enzyme producing bacterial strain ERGS5:02 isolated from Sikkim Himalaya.</title>
        <authorList>
            <person name="Himanshu"/>
            <person name="Swarnkar M.K."/>
            <person name="Singh D."/>
            <person name="Kumar R."/>
        </authorList>
    </citation>
    <scope>NUCLEOTIDE SEQUENCE [LARGE SCALE GENOMIC DNA]</scope>
    <source>
        <strain evidence="4 5">ERGS5:02</strain>
    </source>
</reference>
<dbReference type="PRINTS" id="PR00455">
    <property type="entry name" value="HTHTETR"/>
</dbReference>
<accession>A0A0X8E408</accession>
<feature type="domain" description="HTH tetR-type" evidence="3">
    <location>
        <begin position="14"/>
        <end position="74"/>
    </location>
</feature>
<dbReference type="PANTHER" id="PTHR30055:SF226">
    <property type="entry name" value="HTH-TYPE TRANSCRIPTIONAL REGULATOR PKSA"/>
    <property type="match status" value="1"/>
</dbReference>
<dbReference type="Gene3D" id="1.10.10.60">
    <property type="entry name" value="Homeodomain-like"/>
    <property type="match status" value="1"/>
</dbReference>
<protein>
    <recommendedName>
        <fullName evidence="3">HTH tetR-type domain-containing protein</fullName>
    </recommendedName>
</protein>
<dbReference type="PANTHER" id="PTHR30055">
    <property type="entry name" value="HTH-TYPE TRANSCRIPTIONAL REGULATOR RUTR"/>
    <property type="match status" value="1"/>
</dbReference>
<dbReference type="InterPro" id="IPR050109">
    <property type="entry name" value="HTH-type_TetR-like_transc_reg"/>
</dbReference>
<dbReference type="GO" id="GO:0000976">
    <property type="term" value="F:transcription cis-regulatory region binding"/>
    <property type="evidence" value="ECO:0007669"/>
    <property type="project" value="TreeGrafter"/>
</dbReference>
<keyword evidence="1 2" id="KW-0238">DNA-binding</keyword>
<proteinExistence type="predicted"/>
<evidence type="ECO:0000256" key="1">
    <source>
        <dbReference type="ARBA" id="ARBA00023125"/>
    </source>
</evidence>
<dbReference type="InterPro" id="IPR001647">
    <property type="entry name" value="HTH_TetR"/>
</dbReference>
<evidence type="ECO:0000313" key="4">
    <source>
        <dbReference type="EMBL" id="AMB59633.1"/>
    </source>
</evidence>
<dbReference type="Proteomes" id="UP000058305">
    <property type="component" value="Chromosome"/>
</dbReference>
<dbReference type="AlphaFoldDB" id="A0A0X8E408"/>
<dbReference type="EMBL" id="CP014145">
    <property type="protein sequence ID" value="AMB59633.1"/>
    <property type="molecule type" value="Genomic_DNA"/>
</dbReference>
<evidence type="ECO:0000259" key="3">
    <source>
        <dbReference type="PROSITE" id="PS50977"/>
    </source>
</evidence>
<evidence type="ECO:0000313" key="5">
    <source>
        <dbReference type="Proteomes" id="UP000058305"/>
    </source>
</evidence>
<reference evidence="5" key="2">
    <citation type="submission" date="2016-01" db="EMBL/GenBank/DDBJ databases">
        <title>First complete genome sequence of a species in the genus Microterricola, an extremophilic cold active enzyme producing strain ERGS5:02 isolated from Sikkim Himalaya.</title>
        <authorList>
            <person name="Kumar R."/>
            <person name="Singh D."/>
            <person name="Swarnkar M.K."/>
        </authorList>
    </citation>
    <scope>NUCLEOTIDE SEQUENCE [LARGE SCALE GENOMIC DNA]</scope>
    <source>
        <strain evidence="5">ERGS5:02</strain>
    </source>
</reference>
<sequence>MPKISKPTVAEHRSAQRAALLEAAEAILVETGVAGVNPRTVCERAGLSRSSFYDYFPSKDDLLAAVAMRAFDEWGVEIEEALREAEPGIDQLSAYVAATMRMTADGKHAIAAELRGEELSPSKQEDIKALHDALLEPVRTVLEDLGVPDAAAQAYLVQGLLNTGVQLVTHGMAADDVTAKVMALLTRGLLV</sequence>
<evidence type="ECO:0000256" key="2">
    <source>
        <dbReference type="PROSITE-ProRule" id="PRU00335"/>
    </source>
</evidence>
<dbReference type="SUPFAM" id="SSF46689">
    <property type="entry name" value="Homeodomain-like"/>
    <property type="match status" value="1"/>
</dbReference>
<feature type="DNA-binding region" description="H-T-H motif" evidence="2">
    <location>
        <begin position="37"/>
        <end position="56"/>
    </location>
</feature>
<dbReference type="InterPro" id="IPR009057">
    <property type="entry name" value="Homeodomain-like_sf"/>
</dbReference>
<dbReference type="Gene3D" id="1.10.357.10">
    <property type="entry name" value="Tetracycline Repressor, domain 2"/>
    <property type="match status" value="1"/>
</dbReference>
<organism evidence="4 5">
    <name type="scientific">Microterricola viridarii</name>
    <dbReference type="NCBI Taxonomy" id="412690"/>
    <lineage>
        <taxon>Bacteria</taxon>
        <taxon>Bacillati</taxon>
        <taxon>Actinomycetota</taxon>
        <taxon>Actinomycetes</taxon>
        <taxon>Micrococcales</taxon>
        <taxon>Microbacteriaceae</taxon>
        <taxon>Microterricola</taxon>
    </lineage>
</organism>
<dbReference type="Pfam" id="PF00440">
    <property type="entry name" value="TetR_N"/>
    <property type="match status" value="1"/>
</dbReference>
<dbReference type="GO" id="GO:0003700">
    <property type="term" value="F:DNA-binding transcription factor activity"/>
    <property type="evidence" value="ECO:0007669"/>
    <property type="project" value="TreeGrafter"/>
</dbReference>
<dbReference type="KEGG" id="mvd:AWU67_13025"/>
<dbReference type="PROSITE" id="PS50977">
    <property type="entry name" value="HTH_TETR_2"/>
    <property type="match status" value="1"/>
</dbReference>